<sequence>MSKSKIKIILIAIVKNEEHIITRMLDSVIDLVDGICITDTGSTDTTVATIETFACKNNKPCIVYSEPWQNFGYNRSVSFHNSIEFCKRNRFDLEKTYGLLLDADMKLQTISFDRNVLTHDHYYIIQKSTTLEYYNTRLIRLNKPWTCIGVTHEYWMVKNVDDNKNSNVSLGKLEKTSILIIDLGDGGSKHDKFKRDIRLLESGIRDEPCNSRYYFYLAQSYRDTKDYYKAIDTYTKCIDLDDWSEQTWYCYYMISVCWLLLNKYDKFINSCLQAYKFRPSRAEPVYHLVKYLRIQKKYKKAAYYYEIGKSIPFPINDILFIEPDVYTHLFHYEYTIIQYYINKNRLLGLFTTIDYLNKYPDTGESNIVFNNMKYYIPRLLDYGKRIKLEIPNYKNFAASSISLVELYGDRYLGNIRYVNYTINDQGDYLTQNNETIKTLNACVVYDHHFNKLTDISFMKDNLHDLEHVKVETPRIIGIEDVRLFAYRSQIGYTASTVQYSYDDKIRIVNGIYDQISKQFLKNSRVRPPVETLCEKNWIVHKDTVIYKWYPLTLCSFEKLSDDIDIDKQLVVKHIIQTPEIFRYYRGSSNVYEWKGLLWIITHGVEYENPRKYFHQVVVMSLDFEIVNYSMPFYFDKYTIEYCLGLVIRNDYMYATVSSNDRNPFVCKIKLQYFENFLFIFKKN</sequence>
<name>A0A6C0AMF6_9ZZZZ</name>
<proteinExistence type="predicted"/>
<dbReference type="InterPro" id="IPR029044">
    <property type="entry name" value="Nucleotide-diphossugar_trans"/>
</dbReference>
<organism evidence="2">
    <name type="scientific">viral metagenome</name>
    <dbReference type="NCBI Taxonomy" id="1070528"/>
    <lineage>
        <taxon>unclassified sequences</taxon>
        <taxon>metagenomes</taxon>
        <taxon>organismal metagenomes</taxon>
    </lineage>
</organism>
<dbReference type="SUPFAM" id="SSF48452">
    <property type="entry name" value="TPR-like"/>
    <property type="match status" value="1"/>
</dbReference>
<dbReference type="InterPro" id="IPR019734">
    <property type="entry name" value="TPR_rpt"/>
</dbReference>
<dbReference type="InterPro" id="IPR001173">
    <property type="entry name" value="Glyco_trans_2-like"/>
</dbReference>
<dbReference type="Pfam" id="PF00535">
    <property type="entry name" value="Glycos_transf_2"/>
    <property type="match status" value="1"/>
</dbReference>
<dbReference type="PANTHER" id="PTHR43630">
    <property type="entry name" value="POLY-BETA-1,6-N-ACETYL-D-GLUCOSAMINE SYNTHASE"/>
    <property type="match status" value="1"/>
</dbReference>
<reference evidence="2" key="1">
    <citation type="journal article" date="2020" name="Nature">
        <title>Giant virus diversity and host interactions through global metagenomics.</title>
        <authorList>
            <person name="Schulz F."/>
            <person name="Roux S."/>
            <person name="Paez-Espino D."/>
            <person name="Jungbluth S."/>
            <person name="Walsh D.A."/>
            <person name="Denef V.J."/>
            <person name="McMahon K.D."/>
            <person name="Konstantinidis K.T."/>
            <person name="Eloe-Fadrosh E.A."/>
            <person name="Kyrpides N.C."/>
            <person name="Woyke T."/>
        </authorList>
    </citation>
    <scope>NUCLEOTIDE SEQUENCE</scope>
    <source>
        <strain evidence="2">GVMAG-S-1091796-13</strain>
    </source>
</reference>
<feature type="domain" description="Glycosyltransferase 2-like" evidence="1">
    <location>
        <begin position="11"/>
        <end position="75"/>
    </location>
</feature>
<protein>
    <recommendedName>
        <fullName evidence="1">Glycosyltransferase 2-like domain-containing protein</fullName>
    </recommendedName>
</protein>
<dbReference type="SMART" id="SM00028">
    <property type="entry name" value="TPR"/>
    <property type="match status" value="2"/>
</dbReference>
<dbReference type="AlphaFoldDB" id="A0A6C0AMF6"/>
<dbReference type="SUPFAM" id="SSF53448">
    <property type="entry name" value="Nucleotide-diphospho-sugar transferases"/>
    <property type="match status" value="1"/>
</dbReference>
<accession>A0A6C0AMF6</accession>
<evidence type="ECO:0000259" key="1">
    <source>
        <dbReference type="Pfam" id="PF00535"/>
    </source>
</evidence>
<dbReference type="Gene3D" id="1.25.40.10">
    <property type="entry name" value="Tetratricopeptide repeat domain"/>
    <property type="match status" value="1"/>
</dbReference>
<dbReference type="Gene3D" id="3.90.550.10">
    <property type="entry name" value="Spore Coat Polysaccharide Biosynthesis Protein SpsA, Chain A"/>
    <property type="match status" value="1"/>
</dbReference>
<dbReference type="InterPro" id="IPR011990">
    <property type="entry name" value="TPR-like_helical_dom_sf"/>
</dbReference>
<dbReference type="PANTHER" id="PTHR43630:SF2">
    <property type="entry name" value="GLYCOSYLTRANSFERASE"/>
    <property type="match status" value="1"/>
</dbReference>
<evidence type="ECO:0000313" key="2">
    <source>
        <dbReference type="EMBL" id="QHS80531.1"/>
    </source>
</evidence>
<dbReference type="EMBL" id="MN740714">
    <property type="protein sequence ID" value="QHS80531.1"/>
    <property type="molecule type" value="Genomic_DNA"/>
</dbReference>
<dbReference type="PROSITE" id="PS50005">
    <property type="entry name" value="TPR"/>
    <property type="match status" value="1"/>
</dbReference>